<gene>
    <name evidence="2" type="ORF">MRSR164_20785</name>
</gene>
<evidence type="ECO:0000313" key="2">
    <source>
        <dbReference type="EMBL" id="MEE7459129.1"/>
    </source>
</evidence>
<name>A0ABU7TF23_9HYPH</name>
<organism evidence="2 3">
    <name type="scientific">Methylobacterium radiotolerans</name>
    <dbReference type="NCBI Taxonomy" id="31998"/>
    <lineage>
        <taxon>Bacteria</taxon>
        <taxon>Pseudomonadati</taxon>
        <taxon>Pseudomonadota</taxon>
        <taxon>Alphaproteobacteria</taxon>
        <taxon>Hyphomicrobiales</taxon>
        <taxon>Methylobacteriaceae</taxon>
        <taxon>Methylobacterium</taxon>
    </lineage>
</organism>
<dbReference type="EMBL" id="MLBY01000005">
    <property type="protein sequence ID" value="MEE7459129.1"/>
    <property type="molecule type" value="Genomic_DNA"/>
</dbReference>
<dbReference type="Proteomes" id="UP001349262">
    <property type="component" value="Unassembled WGS sequence"/>
</dbReference>
<keyword evidence="3" id="KW-1185">Reference proteome</keyword>
<feature type="signal peptide" evidence="1">
    <location>
        <begin position="1"/>
        <end position="24"/>
    </location>
</feature>
<reference evidence="2 3" key="1">
    <citation type="journal article" date="2012" name="Genet. Mol. Biol.">
        <title>Analysis of 16S rRNA and mxaF genes revealing insights into Methylobacterium niche-specific plant association.</title>
        <authorList>
            <person name="Dourado M.N."/>
            <person name="Andreote F.D."/>
            <person name="Dini-Andreote F."/>
            <person name="Conti R."/>
            <person name="Araujo J.M."/>
            <person name="Araujo W.L."/>
        </authorList>
    </citation>
    <scope>NUCLEOTIDE SEQUENCE [LARGE SCALE GENOMIC DNA]</scope>
    <source>
        <strain evidence="2 3">SR1.6/4</strain>
    </source>
</reference>
<keyword evidence="1" id="KW-0732">Signal</keyword>
<sequence>MRKGLTVFAALVAASLAATPLVMGASNALATSDGSETVEKTLAVAPVDVAPVAALATTESCTRKVRVVYSGYAAAPAGCAR</sequence>
<feature type="chain" id="PRO_5045373217" evidence="1">
    <location>
        <begin position="25"/>
        <end position="81"/>
    </location>
</feature>
<protein>
    <submittedName>
        <fullName evidence="2">Uncharacterized protein</fullName>
    </submittedName>
</protein>
<accession>A0ABU7TF23</accession>
<comment type="caution">
    <text evidence="2">The sequence shown here is derived from an EMBL/GenBank/DDBJ whole genome shotgun (WGS) entry which is preliminary data.</text>
</comment>
<evidence type="ECO:0000256" key="1">
    <source>
        <dbReference type="SAM" id="SignalP"/>
    </source>
</evidence>
<proteinExistence type="predicted"/>
<evidence type="ECO:0000313" key="3">
    <source>
        <dbReference type="Proteomes" id="UP001349262"/>
    </source>
</evidence>